<dbReference type="Proteomes" id="UP000194151">
    <property type="component" value="Chromosome"/>
</dbReference>
<dbReference type="Gene3D" id="3.40.630.30">
    <property type="match status" value="1"/>
</dbReference>
<dbReference type="EMBL" id="CP021108">
    <property type="protein sequence ID" value="ARP81883.1"/>
    <property type="molecule type" value="Genomic_DNA"/>
</dbReference>
<dbReference type="PROSITE" id="PS51186">
    <property type="entry name" value="GNAT"/>
    <property type="match status" value="1"/>
</dbReference>
<comment type="similarity">
    <text evidence="4">In the N-terminal section; belongs to the acetate CoA ligase alpha subunit family.</text>
</comment>
<gene>
    <name evidence="9" type="ORF">CAL12_14375</name>
</gene>
<dbReference type="InterPro" id="IPR003781">
    <property type="entry name" value="CoA-bd"/>
</dbReference>
<dbReference type="Gene3D" id="3.30.470.20">
    <property type="entry name" value="ATP-grasp fold, B domain"/>
    <property type="match status" value="1"/>
</dbReference>
<dbReference type="Pfam" id="PF00583">
    <property type="entry name" value="Acetyltransf_1"/>
    <property type="match status" value="1"/>
</dbReference>
<keyword evidence="9" id="KW-0808">Transferase</keyword>
<evidence type="ECO:0000313" key="9">
    <source>
        <dbReference type="EMBL" id="ARP81883.1"/>
    </source>
</evidence>
<keyword evidence="2 5" id="KW-0547">Nucleotide-binding</keyword>
<dbReference type="SUPFAM" id="SSF52210">
    <property type="entry name" value="Succinyl-CoA synthetase domains"/>
    <property type="match status" value="2"/>
</dbReference>
<dbReference type="GO" id="GO:0046872">
    <property type="term" value="F:metal ion binding"/>
    <property type="evidence" value="ECO:0007669"/>
    <property type="project" value="InterPro"/>
</dbReference>
<dbReference type="InterPro" id="IPR011761">
    <property type="entry name" value="ATP-grasp"/>
</dbReference>
<dbReference type="Gene3D" id="3.30.1490.20">
    <property type="entry name" value="ATP-grasp fold, A domain"/>
    <property type="match status" value="1"/>
</dbReference>
<proteinExistence type="inferred from homology"/>
<dbReference type="KEGG" id="bgv:CAL12_14375"/>
<evidence type="ECO:0000259" key="8">
    <source>
        <dbReference type="PROSITE" id="PS51186"/>
    </source>
</evidence>
<dbReference type="PANTHER" id="PTHR43334">
    <property type="entry name" value="ACETATE--COA LIGASE [ADP-FORMING]"/>
    <property type="match status" value="1"/>
</dbReference>
<dbReference type="Pfam" id="PF13607">
    <property type="entry name" value="Succ_CoA_lig"/>
    <property type="match status" value="1"/>
</dbReference>
<feature type="domain" description="N-acetyltransferase" evidence="8">
    <location>
        <begin position="734"/>
        <end position="892"/>
    </location>
</feature>
<evidence type="ECO:0000256" key="4">
    <source>
        <dbReference type="ARBA" id="ARBA00060888"/>
    </source>
</evidence>
<feature type="region of interest" description="Disordered" evidence="6">
    <location>
        <begin position="897"/>
        <end position="919"/>
    </location>
</feature>
<dbReference type="PANTHER" id="PTHR43334:SF1">
    <property type="entry name" value="3-HYDROXYPROPIONATE--COA LIGASE [ADP-FORMING]"/>
    <property type="match status" value="1"/>
</dbReference>
<dbReference type="InterPro" id="IPR051538">
    <property type="entry name" value="Acyl-CoA_Synth/Transferase"/>
</dbReference>
<dbReference type="GO" id="GO:0005524">
    <property type="term" value="F:ATP binding"/>
    <property type="evidence" value="ECO:0007669"/>
    <property type="project" value="UniProtKB-UniRule"/>
</dbReference>
<evidence type="ECO:0000256" key="6">
    <source>
        <dbReference type="SAM" id="MobiDB-lite"/>
    </source>
</evidence>
<dbReference type="InterPro" id="IPR016181">
    <property type="entry name" value="Acyl_CoA_acyltransferase"/>
</dbReference>
<evidence type="ECO:0000313" key="10">
    <source>
        <dbReference type="Proteomes" id="UP000194151"/>
    </source>
</evidence>
<keyword evidence="10" id="KW-1185">Reference proteome</keyword>
<dbReference type="PROSITE" id="PS50975">
    <property type="entry name" value="ATP_GRASP"/>
    <property type="match status" value="1"/>
</dbReference>
<dbReference type="GO" id="GO:0043758">
    <property type="term" value="F:acetate-CoA ligase (ADP-forming) activity"/>
    <property type="evidence" value="ECO:0007669"/>
    <property type="project" value="InterPro"/>
</dbReference>
<reference evidence="9 10" key="1">
    <citation type="submission" date="2017-05" db="EMBL/GenBank/DDBJ databases">
        <title>Complete and WGS of Bordetella genogroups.</title>
        <authorList>
            <person name="Spilker T."/>
            <person name="LiPuma J."/>
        </authorList>
    </citation>
    <scope>NUCLEOTIDE SEQUENCE [LARGE SCALE GENOMIC DNA]</scope>
    <source>
        <strain evidence="9 10">AU19157</strain>
    </source>
</reference>
<dbReference type="InterPro" id="IPR013815">
    <property type="entry name" value="ATP_grasp_subdomain_1"/>
</dbReference>
<dbReference type="SUPFAM" id="SSF51735">
    <property type="entry name" value="NAD(P)-binding Rossmann-fold domains"/>
    <property type="match status" value="1"/>
</dbReference>
<dbReference type="InterPro" id="IPR043938">
    <property type="entry name" value="Ligase_CoA_dom"/>
</dbReference>
<evidence type="ECO:0000256" key="3">
    <source>
        <dbReference type="ARBA" id="ARBA00022840"/>
    </source>
</evidence>
<dbReference type="InterPro" id="IPR032875">
    <property type="entry name" value="Succ_CoA_lig_flav_dom"/>
</dbReference>
<accession>A0A1W6YMX3</accession>
<dbReference type="RefSeq" id="WP_086065069.1">
    <property type="nucleotide sequence ID" value="NZ_CP021108.1"/>
</dbReference>
<dbReference type="AlphaFoldDB" id="A0A1W6YMX3"/>
<dbReference type="Pfam" id="PF13549">
    <property type="entry name" value="ATP-grasp_5"/>
    <property type="match status" value="1"/>
</dbReference>
<sequence length="919" mass="96329">MSIRNLHALFRPGSVAVIGASEQPYTVGAHVLSNLLAAGYGGAIHTVNPKYCVVRGLPCHPDVASLPQAPDLAVICTPAATVPALIEQLGAKGTKAAVVLSAGLSAAAPGGGTLRDAMLRAARPYLLRILGPNCLGLLVPGLGLNASFAPAMALRGHLAFVSQSGALATAVLDWSNSCNIGFSHFITLGDSADVDLGDVLDYLADSADANAILLYVESVTVARKFMSAARRAARNKPVVIVKSGRVAEGARAAATHTGALAGSDIVYDAAIRRAGMLRVDTTDALFDAVETLARARPLRGDRLAILTNGGGAGVMATDALVRGGGTLATLDPATIEALNAVLPGTWSHGNPVDIVGDAPVNRYVDAIEILLRDRGSDAVLFIHAPTAIVPSEDIAVAMQPHIVGSSRNVFSSWLGGDAILHARKRFRRAGISTYDTPEQAVGAFLDAVEYRRNQRLLMETPSTDAGPPAGDTAKARAVVAGVLSAGRAMLTDDEAKAVLSAYGIPVVRSEIAGDAGQAATRAAALGYPVALKILSSAISHKSDVGGVALDLESDEQVREAADAMLRRVAQLRPDAPVQGFIVQKMLRRPQAHELIVGASVDPVFGPIVLFGQGGTAVEVVADRSVGLVPLNEPLARDMVSRTRVSALLAGYRDRPAIDHAALYRVLIQVSRLMCDIPQIVSLDINPLLADAAGVIAVDARVSVAQYAGLASDRLSILPYPVELEERMQWGDGTILIRPARPEDEALYTRFLAALTPDDLRRRFFGLIGQLQQRDLARMAQLDYDREMAFLAVRKDAAGADQIIGEARAVADPDKASAEFALMVRSDCKNRGLGTLLLARLVRYCTGQGIGVLGGIVMADNDAMLEVARRCGFSAEPHGMGSEVRVLLALNGDEDRAAPAAPLATNPTNPTTAARTAHIG</sequence>
<dbReference type="Pfam" id="PF13380">
    <property type="entry name" value="CoA_binding_2"/>
    <property type="match status" value="1"/>
</dbReference>
<dbReference type="GO" id="GO:0016747">
    <property type="term" value="F:acyltransferase activity, transferring groups other than amino-acyl groups"/>
    <property type="evidence" value="ECO:0007669"/>
    <property type="project" value="InterPro"/>
</dbReference>
<dbReference type="InterPro" id="IPR016102">
    <property type="entry name" value="Succinyl-CoA_synth-like"/>
</dbReference>
<evidence type="ECO:0000256" key="5">
    <source>
        <dbReference type="PROSITE-ProRule" id="PRU00409"/>
    </source>
</evidence>
<evidence type="ECO:0000256" key="2">
    <source>
        <dbReference type="ARBA" id="ARBA00022741"/>
    </source>
</evidence>
<dbReference type="FunFam" id="3.30.1490.20:FF:000020">
    <property type="entry name" value="Protein lysine acetyltransferase"/>
    <property type="match status" value="1"/>
</dbReference>
<feature type="domain" description="ATP-grasp" evidence="7">
    <location>
        <begin position="496"/>
        <end position="532"/>
    </location>
</feature>
<dbReference type="STRING" id="1416806.CAL12_14375"/>
<evidence type="ECO:0000259" key="7">
    <source>
        <dbReference type="PROSITE" id="PS50975"/>
    </source>
</evidence>
<evidence type="ECO:0000256" key="1">
    <source>
        <dbReference type="ARBA" id="ARBA00022598"/>
    </source>
</evidence>
<dbReference type="Gene3D" id="3.40.50.720">
    <property type="entry name" value="NAD(P)-binding Rossmann-like Domain"/>
    <property type="match status" value="1"/>
</dbReference>
<dbReference type="SUPFAM" id="SSF56059">
    <property type="entry name" value="Glutathione synthetase ATP-binding domain-like"/>
    <property type="match status" value="1"/>
</dbReference>
<keyword evidence="3 5" id="KW-0067">ATP-binding</keyword>
<protein>
    <submittedName>
        <fullName evidence="9">GNAT family N-acetyltransferase</fullName>
    </submittedName>
</protein>
<keyword evidence="1" id="KW-0436">Ligase</keyword>
<dbReference type="InterPro" id="IPR036291">
    <property type="entry name" value="NAD(P)-bd_dom_sf"/>
</dbReference>
<dbReference type="InterPro" id="IPR000182">
    <property type="entry name" value="GNAT_dom"/>
</dbReference>
<organism evidence="9 10">
    <name type="scientific">Bordetella genomosp. 8</name>
    <dbReference type="NCBI Taxonomy" id="1416806"/>
    <lineage>
        <taxon>Bacteria</taxon>
        <taxon>Pseudomonadati</taxon>
        <taxon>Pseudomonadota</taxon>
        <taxon>Betaproteobacteria</taxon>
        <taxon>Burkholderiales</taxon>
        <taxon>Alcaligenaceae</taxon>
        <taxon>Bordetella</taxon>
    </lineage>
</organism>
<dbReference type="SMART" id="SM00881">
    <property type="entry name" value="CoA_binding"/>
    <property type="match status" value="1"/>
</dbReference>
<dbReference type="Gene3D" id="3.40.50.261">
    <property type="entry name" value="Succinyl-CoA synthetase domains"/>
    <property type="match status" value="2"/>
</dbReference>
<name>A0A1W6YMX3_9BORD</name>
<dbReference type="SUPFAM" id="SSF55729">
    <property type="entry name" value="Acyl-CoA N-acyltransferases (Nat)"/>
    <property type="match status" value="1"/>
</dbReference>
<dbReference type="OrthoDB" id="9807426at2"/>
<dbReference type="Pfam" id="PF19045">
    <property type="entry name" value="Ligase_CoA_2"/>
    <property type="match status" value="1"/>
</dbReference>